<dbReference type="InParanoid" id="A0A165E3J8"/>
<keyword evidence="2" id="KW-1185">Reference proteome</keyword>
<dbReference type="AlphaFoldDB" id="A0A165E3J8"/>
<protein>
    <recommendedName>
        <fullName evidence="3">F-box domain-containing protein</fullName>
    </recommendedName>
</protein>
<dbReference type="OrthoDB" id="1028014at2759"/>
<accession>A0A165E3J8</accession>
<evidence type="ECO:0000313" key="2">
    <source>
        <dbReference type="Proteomes" id="UP000077266"/>
    </source>
</evidence>
<reference evidence="1 2" key="1">
    <citation type="journal article" date="2016" name="Mol. Biol. Evol.">
        <title>Comparative Genomics of Early-Diverging Mushroom-Forming Fungi Provides Insights into the Origins of Lignocellulose Decay Capabilities.</title>
        <authorList>
            <person name="Nagy L.G."/>
            <person name="Riley R."/>
            <person name="Tritt A."/>
            <person name="Adam C."/>
            <person name="Daum C."/>
            <person name="Floudas D."/>
            <person name="Sun H."/>
            <person name="Yadav J.S."/>
            <person name="Pangilinan J."/>
            <person name="Larsson K.H."/>
            <person name="Matsuura K."/>
            <person name="Barry K."/>
            <person name="Labutti K."/>
            <person name="Kuo R."/>
            <person name="Ohm R.A."/>
            <person name="Bhattacharya S.S."/>
            <person name="Shirouzu T."/>
            <person name="Yoshinaga Y."/>
            <person name="Martin F.M."/>
            <person name="Grigoriev I.V."/>
            <person name="Hibbett D.S."/>
        </authorList>
    </citation>
    <scope>NUCLEOTIDE SEQUENCE [LARGE SCALE GENOMIC DNA]</scope>
    <source>
        <strain evidence="1 2">HHB12029</strain>
    </source>
</reference>
<proteinExistence type="predicted"/>
<evidence type="ECO:0000313" key="1">
    <source>
        <dbReference type="EMBL" id="KZV85988.1"/>
    </source>
</evidence>
<sequence>MVLNMDILCEIFDFVAFSDTAAGARLSRVSKWVTRLPVPRIFKFLVLDNYRLARLYNAYEHTPPPFALHVEINAPIAAGTTTYVMNPCSVYLIYRIFRREVCNWCRAYDIGQAYKIASNHCPQAACFC</sequence>
<gene>
    <name evidence="1" type="ORF">EXIGLDRAFT_775017</name>
</gene>
<dbReference type="EMBL" id="KV426169">
    <property type="protein sequence ID" value="KZV85988.1"/>
    <property type="molecule type" value="Genomic_DNA"/>
</dbReference>
<organism evidence="1 2">
    <name type="scientific">Exidia glandulosa HHB12029</name>
    <dbReference type="NCBI Taxonomy" id="1314781"/>
    <lineage>
        <taxon>Eukaryota</taxon>
        <taxon>Fungi</taxon>
        <taxon>Dikarya</taxon>
        <taxon>Basidiomycota</taxon>
        <taxon>Agaricomycotina</taxon>
        <taxon>Agaricomycetes</taxon>
        <taxon>Auriculariales</taxon>
        <taxon>Exidiaceae</taxon>
        <taxon>Exidia</taxon>
    </lineage>
</organism>
<evidence type="ECO:0008006" key="3">
    <source>
        <dbReference type="Google" id="ProtNLM"/>
    </source>
</evidence>
<name>A0A165E3J8_EXIGL</name>
<dbReference type="Proteomes" id="UP000077266">
    <property type="component" value="Unassembled WGS sequence"/>
</dbReference>